<gene>
    <name evidence="1" type="ORF">AVEN_134256_1</name>
</gene>
<proteinExistence type="predicted"/>
<dbReference type="EMBL" id="BGPR01007039">
    <property type="protein sequence ID" value="GBN23802.1"/>
    <property type="molecule type" value="Genomic_DNA"/>
</dbReference>
<accession>A0A4Y2MB26</accession>
<dbReference type="AlphaFoldDB" id="A0A4Y2MB26"/>
<organism evidence="1 2">
    <name type="scientific">Araneus ventricosus</name>
    <name type="common">Orbweaver spider</name>
    <name type="synonym">Epeira ventricosa</name>
    <dbReference type="NCBI Taxonomy" id="182803"/>
    <lineage>
        <taxon>Eukaryota</taxon>
        <taxon>Metazoa</taxon>
        <taxon>Ecdysozoa</taxon>
        <taxon>Arthropoda</taxon>
        <taxon>Chelicerata</taxon>
        <taxon>Arachnida</taxon>
        <taxon>Araneae</taxon>
        <taxon>Araneomorphae</taxon>
        <taxon>Entelegynae</taxon>
        <taxon>Araneoidea</taxon>
        <taxon>Araneidae</taxon>
        <taxon>Araneus</taxon>
    </lineage>
</organism>
<dbReference type="Proteomes" id="UP000499080">
    <property type="component" value="Unassembled WGS sequence"/>
</dbReference>
<evidence type="ECO:0000313" key="2">
    <source>
        <dbReference type="Proteomes" id="UP000499080"/>
    </source>
</evidence>
<sequence>MKDCLWPFEQNSPSIPGYIPVAFKFTGRDPKISKPFFQKGATLSAVKRPFVLVFLGPFRLLRGILCTLFSTSAESDPIECLGFASFITPEMASTCAVMESLLRTFEFAFQGISCQRQELPRHSPTYDEKTLSHVRSLSKESKKNDSLSGFPETLQMVESSDLAFPPEHWPNMQDSSSCAFKTSLETWASLSLLKLQMSIPVSISLHSRAMFWQLF</sequence>
<name>A0A4Y2MB26_ARAVE</name>
<keyword evidence="2" id="KW-1185">Reference proteome</keyword>
<protein>
    <submittedName>
        <fullName evidence="1">Uncharacterized protein</fullName>
    </submittedName>
</protein>
<evidence type="ECO:0000313" key="1">
    <source>
        <dbReference type="EMBL" id="GBN23802.1"/>
    </source>
</evidence>
<comment type="caution">
    <text evidence="1">The sequence shown here is derived from an EMBL/GenBank/DDBJ whole genome shotgun (WGS) entry which is preliminary data.</text>
</comment>
<reference evidence="1 2" key="1">
    <citation type="journal article" date="2019" name="Sci. Rep.">
        <title>Orb-weaving spider Araneus ventricosus genome elucidates the spidroin gene catalogue.</title>
        <authorList>
            <person name="Kono N."/>
            <person name="Nakamura H."/>
            <person name="Ohtoshi R."/>
            <person name="Moran D.A.P."/>
            <person name="Shinohara A."/>
            <person name="Yoshida Y."/>
            <person name="Fujiwara M."/>
            <person name="Mori M."/>
            <person name="Tomita M."/>
            <person name="Arakawa K."/>
        </authorList>
    </citation>
    <scope>NUCLEOTIDE SEQUENCE [LARGE SCALE GENOMIC DNA]</scope>
</reference>